<feature type="compositionally biased region" description="Basic and acidic residues" evidence="1">
    <location>
        <begin position="18"/>
        <end position="27"/>
    </location>
</feature>
<keyword evidence="3" id="KW-1185">Reference proteome</keyword>
<sequence>MTAKSDQPAATVFLAAGRETKTPKEKATNTTWRRANFKLRVDQNQNRATVSTPAEEVAEKFFRVTKIMIEGTEQLVELYGPAPDDAVKGVIQGVPKRLTIQEIKENILQDGFEIYTARRIGNDSTTVLLTFSWPKVPHCIWLYGWIIGAPCTRRPGPSVGYATKWVTVALPAHSQEHELATCAA</sequence>
<comment type="caution">
    <text evidence="2">The sequence shown here is derived from an EMBL/GenBank/DDBJ whole genome shotgun (WGS) entry which is preliminary data.</text>
</comment>
<protein>
    <submittedName>
        <fullName evidence="2">Uncharacterized protein</fullName>
    </submittedName>
</protein>
<name>A0A9J6F9W8_HAELO</name>
<feature type="region of interest" description="Disordered" evidence="1">
    <location>
        <begin position="1"/>
        <end position="28"/>
    </location>
</feature>
<evidence type="ECO:0000256" key="1">
    <source>
        <dbReference type="SAM" id="MobiDB-lite"/>
    </source>
</evidence>
<accession>A0A9J6F9W8</accession>
<evidence type="ECO:0000313" key="2">
    <source>
        <dbReference type="EMBL" id="KAH9359717.1"/>
    </source>
</evidence>
<dbReference type="EMBL" id="JABSTR010000001">
    <property type="protein sequence ID" value="KAH9359717.1"/>
    <property type="molecule type" value="Genomic_DNA"/>
</dbReference>
<gene>
    <name evidence="2" type="ORF">HPB48_019940</name>
</gene>
<dbReference type="AlphaFoldDB" id="A0A9J6F9W8"/>
<reference evidence="2 3" key="1">
    <citation type="journal article" date="2020" name="Cell">
        <title>Large-Scale Comparative Analyses of Tick Genomes Elucidate Their Genetic Diversity and Vector Capacities.</title>
        <authorList>
            <consortium name="Tick Genome and Microbiome Consortium (TIGMIC)"/>
            <person name="Jia N."/>
            <person name="Wang J."/>
            <person name="Shi W."/>
            <person name="Du L."/>
            <person name="Sun Y."/>
            <person name="Zhan W."/>
            <person name="Jiang J.F."/>
            <person name="Wang Q."/>
            <person name="Zhang B."/>
            <person name="Ji P."/>
            <person name="Bell-Sakyi L."/>
            <person name="Cui X.M."/>
            <person name="Yuan T.T."/>
            <person name="Jiang B.G."/>
            <person name="Yang W.F."/>
            <person name="Lam T.T."/>
            <person name="Chang Q.C."/>
            <person name="Ding S.J."/>
            <person name="Wang X.J."/>
            <person name="Zhu J.G."/>
            <person name="Ruan X.D."/>
            <person name="Zhao L."/>
            <person name="Wei J.T."/>
            <person name="Ye R.Z."/>
            <person name="Que T.C."/>
            <person name="Du C.H."/>
            <person name="Zhou Y.H."/>
            <person name="Cheng J.X."/>
            <person name="Dai P.F."/>
            <person name="Guo W.B."/>
            <person name="Han X.H."/>
            <person name="Huang E.J."/>
            <person name="Li L.F."/>
            <person name="Wei W."/>
            <person name="Gao Y.C."/>
            <person name="Liu J.Z."/>
            <person name="Shao H.Z."/>
            <person name="Wang X."/>
            <person name="Wang C.C."/>
            <person name="Yang T.C."/>
            <person name="Huo Q.B."/>
            <person name="Li W."/>
            <person name="Chen H.Y."/>
            <person name="Chen S.E."/>
            <person name="Zhou L.G."/>
            <person name="Ni X.B."/>
            <person name="Tian J.H."/>
            <person name="Sheng Y."/>
            <person name="Liu T."/>
            <person name="Pan Y.S."/>
            <person name="Xia L.Y."/>
            <person name="Li J."/>
            <person name="Zhao F."/>
            <person name="Cao W.C."/>
        </authorList>
    </citation>
    <scope>NUCLEOTIDE SEQUENCE [LARGE SCALE GENOMIC DNA]</scope>
    <source>
        <strain evidence="2">HaeL-2018</strain>
    </source>
</reference>
<proteinExistence type="predicted"/>
<dbReference type="Proteomes" id="UP000821853">
    <property type="component" value="Chromosome 1"/>
</dbReference>
<evidence type="ECO:0000313" key="3">
    <source>
        <dbReference type="Proteomes" id="UP000821853"/>
    </source>
</evidence>
<dbReference type="VEuPathDB" id="VectorBase:HLOH_065121"/>
<organism evidence="2 3">
    <name type="scientific">Haemaphysalis longicornis</name>
    <name type="common">Bush tick</name>
    <dbReference type="NCBI Taxonomy" id="44386"/>
    <lineage>
        <taxon>Eukaryota</taxon>
        <taxon>Metazoa</taxon>
        <taxon>Ecdysozoa</taxon>
        <taxon>Arthropoda</taxon>
        <taxon>Chelicerata</taxon>
        <taxon>Arachnida</taxon>
        <taxon>Acari</taxon>
        <taxon>Parasitiformes</taxon>
        <taxon>Ixodida</taxon>
        <taxon>Ixodoidea</taxon>
        <taxon>Ixodidae</taxon>
        <taxon>Haemaphysalinae</taxon>
        <taxon>Haemaphysalis</taxon>
    </lineage>
</organism>